<proteinExistence type="predicted"/>
<evidence type="ECO:0000313" key="3">
    <source>
        <dbReference type="Proteomes" id="UP001419268"/>
    </source>
</evidence>
<comment type="caution">
    <text evidence="2">The sequence shown here is derived from an EMBL/GenBank/DDBJ whole genome shotgun (WGS) entry which is preliminary data.</text>
</comment>
<evidence type="ECO:0000256" key="1">
    <source>
        <dbReference type="SAM" id="MobiDB-lite"/>
    </source>
</evidence>
<sequence length="115" mass="12362">MEIVRDRRRKGGTAERGGGPATRKDDDGAPAHGGNSNGGNGVVGPIAPQRGVRFDEFRRRDGEMSSGDKVTGSADIETPQGVTAEEHLDLPTEQEEPTLDVATKHESLWQEETQP</sequence>
<protein>
    <submittedName>
        <fullName evidence="2">Uncharacterized protein</fullName>
    </submittedName>
</protein>
<gene>
    <name evidence="2" type="ORF">Scep_007107</name>
</gene>
<reference evidence="2 3" key="1">
    <citation type="submission" date="2024-01" db="EMBL/GenBank/DDBJ databases">
        <title>Genome assemblies of Stephania.</title>
        <authorList>
            <person name="Yang L."/>
        </authorList>
    </citation>
    <scope>NUCLEOTIDE SEQUENCE [LARGE SCALE GENOMIC DNA]</scope>
    <source>
        <strain evidence="2">JXDWG</strain>
        <tissue evidence="2">Leaf</tissue>
    </source>
</reference>
<dbReference type="AlphaFoldDB" id="A0AAP0KBX5"/>
<feature type="compositionally biased region" description="Basic residues" evidence="1">
    <location>
        <begin position="1"/>
        <end position="11"/>
    </location>
</feature>
<dbReference type="EMBL" id="JBBNAG010000003">
    <property type="protein sequence ID" value="KAK9148350.1"/>
    <property type="molecule type" value="Genomic_DNA"/>
</dbReference>
<name>A0AAP0KBX5_9MAGN</name>
<keyword evidence="3" id="KW-1185">Reference proteome</keyword>
<feature type="compositionally biased region" description="Basic and acidic residues" evidence="1">
    <location>
        <begin position="52"/>
        <end position="63"/>
    </location>
</feature>
<evidence type="ECO:0000313" key="2">
    <source>
        <dbReference type="EMBL" id="KAK9148350.1"/>
    </source>
</evidence>
<feature type="region of interest" description="Disordered" evidence="1">
    <location>
        <begin position="1"/>
        <end position="115"/>
    </location>
</feature>
<accession>A0AAP0KBX5</accession>
<dbReference type="Proteomes" id="UP001419268">
    <property type="component" value="Unassembled WGS sequence"/>
</dbReference>
<organism evidence="2 3">
    <name type="scientific">Stephania cephalantha</name>
    <dbReference type="NCBI Taxonomy" id="152367"/>
    <lineage>
        <taxon>Eukaryota</taxon>
        <taxon>Viridiplantae</taxon>
        <taxon>Streptophyta</taxon>
        <taxon>Embryophyta</taxon>
        <taxon>Tracheophyta</taxon>
        <taxon>Spermatophyta</taxon>
        <taxon>Magnoliopsida</taxon>
        <taxon>Ranunculales</taxon>
        <taxon>Menispermaceae</taxon>
        <taxon>Menispermoideae</taxon>
        <taxon>Cissampelideae</taxon>
        <taxon>Stephania</taxon>
    </lineage>
</organism>